<organism evidence="9 10">
    <name type="scientific">Flemingia macrophylla</name>
    <dbReference type="NCBI Taxonomy" id="520843"/>
    <lineage>
        <taxon>Eukaryota</taxon>
        <taxon>Viridiplantae</taxon>
        <taxon>Streptophyta</taxon>
        <taxon>Embryophyta</taxon>
        <taxon>Tracheophyta</taxon>
        <taxon>Spermatophyta</taxon>
        <taxon>Magnoliopsida</taxon>
        <taxon>eudicotyledons</taxon>
        <taxon>Gunneridae</taxon>
        <taxon>Pentapetalae</taxon>
        <taxon>rosids</taxon>
        <taxon>fabids</taxon>
        <taxon>Fabales</taxon>
        <taxon>Fabaceae</taxon>
        <taxon>Papilionoideae</taxon>
        <taxon>50 kb inversion clade</taxon>
        <taxon>NPAAA clade</taxon>
        <taxon>indigoferoid/millettioid clade</taxon>
        <taxon>Phaseoleae</taxon>
        <taxon>Flemingia</taxon>
    </lineage>
</organism>
<sequence length="285" mass="33573">MAANFWTSSHYKHLLDQEDVDMVNSLDKEKGITLEDFKLIKMHMANYILKLAQQVKVRQRVVATAVTYMRRVYTKKSMTEYDPRLVAPTCLYLASKAEESTVQARLLVFYIKKLYSDEKYRYEIKDILEMEMKILEALNYYLVVYHPYRSLSPLLQDAGLNDLNMTQLTWGLVNDTYKMDLILVHPPHLIALACIYIASVLREKETTAWFEELRVDMNVFYHEMIICILYSTAEKQQDSEAVEINKILAWSVKNISIEILDFYESNRMFTEDRWNAALQKLTLRS</sequence>
<keyword evidence="4 7" id="KW-0195">Cyclin</keyword>
<accession>A0ABD1MLZ6</accession>
<comment type="subunit">
    <text evidence="2">Interacts with the CDC2 protein kinase to form a serine/threonine kinase holoenzyme complex also known as maturation promoting factor (MPF). The cyclin subunit imparts substrate specificity to the complex.</text>
</comment>
<evidence type="ECO:0000313" key="9">
    <source>
        <dbReference type="EMBL" id="KAL2336832.1"/>
    </source>
</evidence>
<dbReference type="InterPro" id="IPR043198">
    <property type="entry name" value="Cyclin/Ssn8"/>
</dbReference>
<reference evidence="9 10" key="1">
    <citation type="submission" date="2024-08" db="EMBL/GenBank/DDBJ databases">
        <title>Insights into the chromosomal genome structure of Flemingia macrophylla.</title>
        <authorList>
            <person name="Ding Y."/>
            <person name="Zhao Y."/>
            <person name="Bi W."/>
            <person name="Wu M."/>
            <person name="Zhao G."/>
            <person name="Gong Y."/>
            <person name="Li W."/>
            <person name="Zhang P."/>
        </authorList>
    </citation>
    <scope>NUCLEOTIDE SEQUENCE [LARGE SCALE GENOMIC DNA]</scope>
    <source>
        <strain evidence="9">DYQJB</strain>
        <tissue evidence="9">Leaf</tissue>
    </source>
</reference>
<dbReference type="PIRSF" id="PIRSF028758">
    <property type="entry name" value="Cyclin, C/H/G types"/>
    <property type="match status" value="1"/>
</dbReference>
<dbReference type="FunFam" id="1.10.472.10:FF:000058">
    <property type="entry name" value="cyclin-C1-2-like isoform X1"/>
    <property type="match status" value="1"/>
</dbReference>
<name>A0ABD1MLZ6_9FABA</name>
<dbReference type="Gene3D" id="1.10.472.10">
    <property type="entry name" value="Cyclin-like"/>
    <property type="match status" value="2"/>
</dbReference>
<dbReference type="Pfam" id="PF00134">
    <property type="entry name" value="Cyclin_N"/>
    <property type="match status" value="1"/>
</dbReference>
<evidence type="ECO:0000313" key="10">
    <source>
        <dbReference type="Proteomes" id="UP001603857"/>
    </source>
</evidence>
<gene>
    <name evidence="9" type="ORF">Fmac_011278</name>
</gene>
<dbReference type="EMBL" id="JBGMDY010000004">
    <property type="protein sequence ID" value="KAL2336832.1"/>
    <property type="molecule type" value="Genomic_DNA"/>
</dbReference>
<feature type="domain" description="Cyclin-like" evidence="8">
    <location>
        <begin position="46"/>
        <end position="136"/>
    </location>
</feature>
<keyword evidence="5" id="KW-0131">Cell cycle</keyword>
<dbReference type="CDD" id="cd20571">
    <property type="entry name" value="CYCLIN_AtCycC_rpt1"/>
    <property type="match status" value="1"/>
</dbReference>
<evidence type="ECO:0000256" key="3">
    <source>
        <dbReference type="ARBA" id="ARBA00022618"/>
    </source>
</evidence>
<dbReference type="PANTHER" id="PTHR10026">
    <property type="entry name" value="CYCLIN"/>
    <property type="match status" value="1"/>
</dbReference>
<comment type="similarity">
    <text evidence="1">Belongs to the cyclin family. Cyclin C subfamily.</text>
</comment>
<evidence type="ECO:0000259" key="8">
    <source>
        <dbReference type="SMART" id="SM00385"/>
    </source>
</evidence>
<dbReference type="InterPro" id="IPR013763">
    <property type="entry name" value="Cyclin-like_dom"/>
</dbReference>
<dbReference type="SUPFAM" id="SSF47954">
    <property type="entry name" value="Cyclin-like"/>
    <property type="match status" value="2"/>
</dbReference>
<proteinExistence type="inferred from homology"/>
<comment type="caution">
    <text evidence="9">The sequence shown here is derived from an EMBL/GenBank/DDBJ whole genome shotgun (WGS) entry which is preliminary data.</text>
</comment>
<protein>
    <recommendedName>
        <fullName evidence="6">B-like cyclin</fullName>
    </recommendedName>
</protein>
<keyword evidence="3" id="KW-0132">Cell division</keyword>
<dbReference type="SMART" id="SM00385">
    <property type="entry name" value="CYCLIN"/>
    <property type="match status" value="2"/>
</dbReference>
<evidence type="ECO:0000256" key="1">
    <source>
        <dbReference type="ARBA" id="ARBA00008638"/>
    </source>
</evidence>
<dbReference type="AlphaFoldDB" id="A0ABD1MLZ6"/>
<dbReference type="Proteomes" id="UP001603857">
    <property type="component" value="Unassembled WGS sequence"/>
</dbReference>
<evidence type="ECO:0000256" key="2">
    <source>
        <dbReference type="ARBA" id="ARBA00011177"/>
    </source>
</evidence>
<evidence type="ECO:0000256" key="5">
    <source>
        <dbReference type="ARBA" id="ARBA00023306"/>
    </source>
</evidence>
<feature type="domain" description="Cyclin-like" evidence="8">
    <location>
        <begin position="149"/>
        <end position="233"/>
    </location>
</feature>
<dbReference type="GO" id="GO:0051301">
    <property type="term" value="P:cell division"/>
    <property type="evidence" value="ECO:0007669"/>
    <property type="project" value="UniProtKB-KW"/>
</dbReference>
<evidence type="ECO:0000256" key="6">
    <source>
        <dbReference type="ARBA" id="ARBA00032263"/>
    </source>
</evidence>
<dbReference type="InterPro" id="IPR036915">
    <property type="entry name" value="Cyclin-like_sf"/>
</dbReference>
<evidence type="ECO:0000256" key="4">
    <source>
        <dbReference type="ARBA" id="ARBA00023127"/>
    </source>
</evidence>
<evidence type="ECO:0000256" key="7">
    <source>
        <dbReference type="RuleBase" id="RU000383"/>
    </source>
</evidence>
<dbReference type="InterPro" id="IPR006671">
    <property type="entry name" value="Cyclin_N"/>
</dbReference>
<keyword evidence="10" id="KW-1185">Reference proteome</keyword>